<gene>
    <name evidence="1" type="ORF">B0W48_13840</name>
</gene>
<dbReference type="RefSeq" id="WP_077537473.1">
    <property type="nucleotide sequence ID" value="NZ_CANLYY010000072.1"/>
</dbReference>
<dbReference type="AlphaFoldDB" id="A0A1Q2H0C0"/>
<organism evidence="1 2">
    <name type="scientific">Pseudoalteromonas aliena</name>
    <dbReference type="NCBI Taxonomy" id="247523"/>
    <lineage>
        <taxon>Bacteria</taxon>
        <taxon>Pseudomonadati</taxon>
        <taxon>Pseudomonadota</taxon>
        <taxon>Gammaproteobacteria</taxon>
        <taxon>Alteromonadales</taxon>
        <taxon>Pseudoalteromonadaceae</taxon>
        <taxon>Pseudoalteromonas</taxon>
    </lineage>
</organism>
<dbReference type="KEGG" id="paln:B0W48_13840"/>
<dbReference type="EMBL" id="CP019628">
    <property type="protein sequence ID" value="AQQ00796.1"/>
    <property type="molecule type" value="Genomic_DNA"/>
</dbReference>
<reference evidence="1 2" key="1">
    <citation type="submission" date="2017-02" db="EMBL/GenBank/DDBJ databases">
        <title>Complete genome sequence of the cold-active Pseudoalteromonas aliena strain EH1 isolated from Arctic seawater.</title>
        <authorList>
            <person name="Kim E."/>
            <person name="Heo E."/>
            <person name="Kim H."/>
            <person name="Kim D."/>
        </authorList>
    </citation>
    <scope>NUCLEOTIDE SEQUENCE [LARGE SCALE GENOMIC DNA]</scope>
    <source>
        <strain evidence="1 2">EH1</strain>
    </source>
</reference>
<proteinExistence type="predicted"/>
<protein>
    <submittedName>
        <fullName evidence="1">Uncharacterized protein</fullName>
    </submittedName>
</protein>
<sequence>MATNTETKSISDLLSTIATANVKAIAEPAQHNSKGFVYDGVITPGLADNYQQKGYEFCIRNLNSESTSSYSKLSGQETNRITQAKTDGGYGLALMPLYTTETTTTAQNVIAALKDALIPIGVTVWLDMTTPPTPTHSSDSADTVTAFKKSIFQAGYSVGTIGHGASAAPVTNSSVLETVYCPFEPSESESGLKTMTIGDNNGICKIYWATHS</sequence>
<evidence type="ECO:0000313" key="2">
    <source>
        <dbReference type="Proteomes" id="UP000188243"/>
    </source>
</evidence>
<dbReference type="Proteomes" id="UP000188243">
    <property type="component" value="Chromosome"/>
</dbReference>
<evidence type="ECO:0000313" key="1">
    <source>
        <dbReference type="EMBL" id="AQQ00796.1"/>
    </source>
</evidence>
<name>A0A1Q2H0C0_9GAMM</name>
<accession>A0A1Q2H0C0</accession>
<dbReference type="Gene3D" id="3.20.20.80">
    <property type="entry name" value="Glycosidases"/>
    <property type="match status" value="1"/>
</dbReference>